<dbReference type="Pfam" id="PF09845">
    <property type="entry name" value="OapC"/>
    <property type="match status" value="2"/>
</dbReference>
<evidence type="ECO:0000313" key="1">
    <source>
        <dbReference type="EMBL" id="QNO54687.1"/>
    </source>
</evidence>
<dbReference type="InterPro" id="IPR018645">
    <property type="entry name" value="OapC-like"/>
</dbReference>
<name>A0A7G9Z353_9EURY</name>
<organism evidence="1">
    <name type="scientific">Candidatus Methanophaga sp. ANME-1 ERB7</name>
    <dbReference type="NCBI Taxonomy" id="2759913"/>
    <lineage>
        <taxon>Archaea</taxon>
        <taxon>Methanobacteriati</taxon>
        <taxon>Methanobacteriota</taxon>
        <taxon>Stenosarchaea group</taxon>
        <taxon>Methanomicrobia</taxon>
        <taxon>Candidatus Methanophagales</taxon>
        <taxon>Candidatus Methanophagaceae</taxon>
        <taxon>Candidatus Methanophaga</taxon>
    </lineage>
</organism>
<accession>A0A7G9Z353</accession>
<evidence type="ECO:0008006" key="2">
    <source>
        <dbReference type="Google" id="ProtNLM"/>
    </source>
</evidence>
<gene>
    <name evidence="1" type="ORF">MMBIEIEP_00035</name>
</gene>
<protein>
    <recommendedName>
        <fullName evidence="2">Zn-ribbon containing protein</fullName>
    </recommendedName>
</protein>
<dbReference type="AlphaFoldDB" id="A0A7G9Z353"/>
<dbReference type="EMBL" id="MT631589">
    <property type="protein sequence ID" value="QNO54687.1"/>
    <property type="molecule type" value="Genomic_DNA"/>
</dbReference>
<proteinExistence type="predicted"/>
<reference evidence="1" key="1">
    <citation type="submission" date="2020-06" db="EMBL/GenBank/DDBJ databases">
        <title>Unique genomic features of the anaerobic methanotrophic archaea.</title>
        <authorList>
            <person name="Chadwick G.L."/>
            <person name="Skennerton C.T."/>
            <person name="Laso-Perez R."/>
            <person name="Leu A.O."/>
            <person name="Speth D.R."/>
            <person name="Yu H."/>
            <person name="Morgan-Lang C."/>
            <person name="Hatzenpichler R."/>
            <person name="Goudeau D."/>
            <person name="Malmstrom R."/>
            <person name="Brazelton W.J."/>
            <person name="Woyke T."/>
            <person name="Hallam S.J."/>
            <person name="Tyson G.W."/>
            <person name="Wegener G."/>
            <person name="Boetius A."/>
            <person name="Orphan V."/>
        </authorList>
    </citation>
    <scope>NUCLEOTIDE SEQUENCE</scope>
</reference>
<sequence>MRLFPQSDIPKIKMHKCLKCGKEFEKITEEMLKGCPDCGGNLFLYIRKGKEASATDLVDQLKVEDKVPLEVDKIESLKILSPGIYELNLDALLERKEIVMKMKENGSYVIHLPSLFKKKK</sequence>
<dbReference type="Gene3D" id="2.20.28.30">
    <property type="entry name" value="RNA polymerase ii, chain L"/>
    <property type="match status" value="1"/>
</dbReference>